<dbReference type="Pfam" id="PF13184">
    <property type="entry name" value="KH_NusA_1st"/>
    <property type="match status" value="1"/>
</dbReference>
<dbReference type="PANTHER" id="PTHR22648:SF0">
    <property type="entry name" value="TRANSCRIPTION TERMINATION_ANTITERMINATION PROTEIN NUSA"/>
    <property type="match status" value="1"/>
</dbReference>
<dbReference type="Gene3D" id="3.30.300.20">
    <property type="match status" value="2"/>
</dbReference>
<dbReference type="EMBL" id="UOGA01000134">
    <property type="protein sequence ID" value="VAX18706.1"/>
    <property type="molecule type" value="Genomic_DNA"/>
</dbReference>
<dbReference type="HAMAP" id="MF_00945_B">
    <property type="entry name" value="NusA_B"/>
    <property type="match status" value="1"/>
</dbReference>
<evidence type="ECO:0000256" key="5">
    <source>
        <dbReference type="ARBA" id="ARBA00023015"/>
    </source>
</evidence>
<accession>A0A3B1BK80</accession>
<dbReference type="GO" id="GO:0003700">
    <property type="term" value="F:DNA-binding transcription factor activity"/>
    <property type="evidence" value="ECO:0007669"/>
    <property type="project" value="InterPro"/>
</dbReference>
<keyword evidence="1" id="KW-0806">Transcription termination</keyword>
<evidence type="ECO:0000256" key="6">
    <source>
        <dbReference type="ARBA" id="ARBA00023163"/>
    </source>
</evidence>
<evidence type="ECO:0000256" key="2">
    <source>
        <dbReference type="ARBA" id="ARBA00022490"/>
    </source>
</evidence>
<dbReference type="Gene3D" id="3.30.1480.10">
    <property type="entry name" value="NusA, N-terminal domain"/>
    <property type="match status" value="1"/>
</dbReference>
<dbReference type="GO" id="GO:0005829">
    <property type="term" value="C:cytosol"/>
    <property type="evidence" value="ECO:0007669"/>
    <property type="project" value="TreeGrafter"/>
</dbReference>
<reference evidence="11" key="1">
    <citation type="submission" date="2018-06" db="EMBL/GenBank/DDBJ databases">
        <authorList>
            <person name="Zhirakovskaya E."/>
        </authorList>
    </citation>
    <scope>NUCLEOTIDE SEQUENCE</scope>
</reference>
<feature type="compositionally biased region" description="Basic and acidic residues" evidence="7">
    <location>
        <begin position="367"/>
        <end position="376"/>
    </location>
</feature>
<dbReference type="InterPro" id="IPR010213">
    <property type="entry name" value="TF_NusA"/>
</dbReference>
<dbReference type="SUPFAM" id="SSF50249">
    <property type="entry name" value="Nucleic acid-binding proteins"/>
    <property type="match status" value="1"/>
</dbReference>
<keyword evidence="5" id="KW-0805">Transcription regulation</keyword>
<dbReference type="InterPro" id="IPR012340">
    <property type="entry name" value="NA-bd_OB-fold"/>
</dbReference>
<dbReference type="GO" id="GO:0003723">
    <property type="term" value="F:RNA binding"/>
    <property type="evidence" value="ECO:0007669"/>
    <property type="project" value="UniProtKB-KW"/>
</dbReference>
<dbReference type="GO" id="GO:0006353">
    <property type="term" value="P:DNA-templated transcription termination"/>
    <property type="evidence" value="ECO:0007669"/>
    <property type="project" value="UniProtKB-KW"/>
</dbReference>
<dbReference type="PANTHER" id="PTHR22648">
    <property type="entry name" value="TRANSCRIPTION TERMINATION FACTOR NUSA"/>
    <property type="match status" value="1"/>
</dbReference>
<dbReference type="NCBIfam" id="TIGR01953">
    <property type="entry name" value="NusA"/>
    <property type="match status" value="1"/>
</dbReference>
<evidence type="ECO:0000259" key="10">
    <source>
        <dbReference type="Pfam" id="PF26594"/>
    </source>
</evidence>
<evidence type="ECO:0000256" key="7">
    <source>
        <dbReference type="SAM" id="MobiDB-lite"/>
    </source>
</evidence>
<evidence type="ECO:0000256" key="1">
    <source>
        <dbReference type="ARBA" id="ARBA00022472"/>
    </source>
</evidence>
<dbReference type="FunFam" id="3.30.300.20:FF:000002">
    <property type="entry name" value="Transcription termination/antitermination protein NusA"/>
    <property type="match status" value="1"/>
</dbReference>
<keyword evidence="4" id="KW-0694">RNA-binding</keyword>
<dbReference type="InterPro" id="IPR015946">
    <property type="entry name" value="KH_dom-like_a/b"/>
</dbReference>
<evidence type="ECO:0000259" key="8">
    <source>
        <dbReference type="Pfam" id="PF08529"/>
    </source>
</evidence>
<dbReference type="SUPFAM" id="SSF54814">
    <property type="entry name" value="Prokaryotic type KH domain (KH-domain type II)"/>
    <property type="match status" value="2"/>
</dbReference>
<feature type="domain" description="Transcription factor NusA first KH" evidence="9">
    <location>
        <begin position="197"/>
        <end position="274"/>
    </location>
</feature>
<keyword evidence="3" id="KW-0889">Transcription antitermination</keyword>
<evidence type="ECO:0000256" key="4">
    <source>
        <dbReference type="ARBA" id="ARBA00022884"/>
    </source>
</evidence>
<proteinExistence type="inferred from homology"/>
<dbReference type="InterPro" id="IPR009019">
    <property type="entry name" value="KH_sf_prok-type"/>
</dbReference>
<sequence>MSTELLNALNMVADEKSININDLIETIEGAVSFAASKRLERDNLEAKFDKEKGAFDLFEILKVCESVQEPKLEISVADAEKIDSQAHIGISVRRRVKLEGLGRIAALSVRQMIHKKGRELELDRLYAYYRSKIGSAVTGRLIHKSYDNYIFSLEGIEASLPPDEQLAHDRLERGKNTKLLIIDVNFTRKEPVAIVSRTHPDLLRKLLELETPEIIDGHVEIVALARDYTGRSKVAVRSKKPGVDPVGACVGVRGGRIQPISKELAGEKIDVFSWDDDPKALIASALVPAKNVQVIPAREEKRAYVIVPDEQLSLTIGKKGVNVKLAVKISRWELDVLSRKEYEENLARIHNAQKQSGANQEAAPKTQIDHNRGGAD</sequence>
<evidence type="ECO:0000313" key="11">
    <source>
        <dbReference type="EMBL" id="VAX18706.1"/>
    </source>
</evidence>
<dbReference type="InterPro" id="IPR013735">
    <property type="entry name" value="TF_NusA_N"/>
</dbReference>
<keyword evidence="2" id="KW-0963">Cytoplasm</keyword>
<organism evidence="11">
    <name type="scientific">hydrothermal vent metagenome</name>
    <dbReference type="NCBI Taxonomy" id="652676"/>
    <lineage>
        <taxon>unclassified sequences</taxon>
        <taxon>metagenomes</taxon>
        <taxon>ecological metagenomes</taxon>
    </lineage>
</organism>
<dbReference type="InterPro" id="IPR036555">
    <property type="entry name" value="NusA_N_sf"/>
</dbReference>
<dbReference type="InterPro" id="IPR058582">
    <property type="entry name" value="KH_NusA_2nd"/>
</dbReference>
<feature type="domain" description="NusA-like second KH" evidence="10">
    <location>
        <begin position="278"/>
        <end position="344"/>
    </location>
</feature>
<dbReference type="GO" id="GO:0031564">
    <property type="term" value="P:transcription antitermination"/>
    <property type="evidence" value="ECO:0007669"/>
    <property type="project" value="UniProtKB-KW"/>
</dbReference>
<evidence type="ECO:0000256" key="3">
    <source>
        <dbReference type="ARBA" id="ARBA00022814"/>
    </source>
</evidence>
<dbReference type="Gene3D" id="2.40.50.140">
    <property type="entry name" value="Nucleic acid-binding proteins"/>
    <property type="match status" value="1"/>
</dbReference>
<dbReference type="SUPFAM" id="SSF69705">
    <property type="entry name" value="Transcription factor NusA, N-terminal domain"/>
    <property type="match status" value="1"/>
</dbReference>
<dbReference type="InterPro" id="IPR025249">
    <property type="entry name" value="TF_NusA_KH_1st"/>
</dbReference>
<dbReference type="CDD" id="cd02134">
    <property type="entry name" value="KH-II_NusA_rpt1"/>
    <property type="match status" value="1"/>
</dbReference>
<dbReference type="Pfam" id="PF08529">
    <property type="entry name" value="NusA_N"/>
    <property type="match status" value="1"/>
</dbReference>
<name>A0A3B1BK80_9ZZZZ</name>
<keyword evidence="6" id="KW-0804">Transcription</keyword>
<feature type="region of interest" description="Disordered" evidence="7">
    <location>
        <begin position="350"/>
        <end position="376"/>
    </location>
</feature>
<dbReference type="AlphaFoldDB" id="A0A3B1BK80"/>
<gene>
    <name evidence="11" type="ORF">MNBD_NITROSPINAE04-216</name>
</gene>
<dbReference type="InterPro" id="IPR030842">
    <property type="entry name" value="TF_NusA_bacterial"/>
</dbReference>
<evidence type="ECO:0000259" key="9">
    <source>
        <dbReference type="Pfam" id="PF13184"/>
    </source>
</evidence>
<dbReference type="Pfam" id="PF26594">
    <property type="entry name" value="KH_NusA_2nd"/>
    <property type="match status" value="1"/>
</dbReference>
<dbReference type="CDD" id="cd22529">
    <property type="entry name" value="KH-II_NusA_rpt2"/>
    <property type="match status" value="1"/>
</dbReference>
<protein>
    <submittedName>
        <fullName evidence="11">Transcription termination protein NusA</fullName>
    </submittedName>
</protein>
<feature type="domain" description="Transcription factor NusA N-terminal" evidence="8">
    <location>
        <begin position="4"/>
        <end position="121"/>
    </location>
</feature>